<protein>
    <recommendedName>
        <fullName evidence="3">YolD-like protein</fullName>
    </recommendedName>
</protein>
<accession>A0ABZ3F0F5</accession>
<proteinExistence type="predicted"/>
<name>A0ABZ3F0F5_9FIRM</name>
<evidence type="ECO:0000313" key="1">
    <source>
        <dbReference type="EMBL" id="XAH76008.1"/>
    </source>
</evidence>
<evidence type="ECO:0008006" key="3">
    <source>
        <dbReference type="Google" id="ProtNLM"/>
    </source>
</evidence>
<dbReference type="EMBL" id="CP146256">
    <property type="protein sequence ID" value="XAH76008.1"/>
    <property type="molecule type" value="Genomic_DNA"/>
</dbReference>
<gene>
    <name evidence="1" type="ORF">V6984_09710</name>
</gene>
<dbReference type="RefSeq" id="WP_342759580.1">
    <property type="nucleotide sequence ID" value="NZ_CP146256.1"/>
</dbReference>
<reference evidence="1 2" key="1">
    <citation type="submission" date="2024-02" db="EMBL/GenBank/DDBJ databases">
        <title>Bacterial strain from lacustrine sediment.</title>
        <authorList>
            <person name="Petit C."/>
            <person name="Fadhlaoui K."/>
        </authorList>
    </citation>
    <scope>NUCLEOTIDE SEQUENCE [LARGE SCALE GENOMIC DNA]</scope>
    <source>
        <strain evidence="1 2">IPX-CK</strain>
    </source>
</reference>
<organism evidence="1 2">
    <name type="scientific">Kineothrix sedimenti</name>
    <dbReference type="NCBI Taxonomy" id="3123317"/>
    <lineage>
        <taxon>Bacteria</taxon>
        <taxon>Bacillati</taxon>
        <taxon>Bacillota</taxon>
        <taxon>Clostridia</taxon>
        <taxon>Lachnospirales</taxon>
        <taxon>Lachnospiraceae</taxon>
        <taxon>Kineothrix</taxon>
    </lineage>
</organism>
<evidence type="ECO:0000313" key="2">
    <source>
        <dbReference type="Proteomes" id="UP001451571"/>
    </source>
</evidence>
<keyword evidence="2" id="KW-1185">Reference proteome</keyword>
<sequence>MTGIYDDMIHLPHHISGTHPHMEIIDRAAQFSPFAALTGHDAAIKETARLTDKRIELDEYEKDVMSERLQIIVDNIKEEPRIEVTYFRPDGKKDGGTYVTVTMRVKKVDLYMRILIMMDGNLIPIDDIINIDWHMFETMCDG</sequence>
<dbReference type="Proteomes" id="UP001451571">
    <property type="component" value="Chromosome"/>
</dbReference>